<dbReference type="InterPro" id="IPR016035">
    <property type="entry name" value="Acyl_Trfase/lysoPLipase"/>
</dbReference>
<keyword evidence="1 4" id="KW-0378">Hydrolase</keyword>
<dbReference type="PANTHER" id="PTHR14226">
    <property type="entry name" value="NEUROPATHY TARGET ESTERASE/SWISS CHEESE D.MELANOGASTER"/>
    <property type="match status" value="1"/>
</dbReference>
<protein>
    <submittedName>
        <fullName evidence="6">Patatin-like phospholipase family protein</fullName>
    </submittedName>
</protein>
<dbReference type="InterPro" id="IPR050301">
    <property type="entry name" value="NTE"/>
</dbReference>
<gene>
    <name evidence="6" type="ORF">JIN81_13720</name>
</gene>
<name>A0A934RCL3_9BACT</name>
<sequence>MNEPSTHPPDPARTAVILSSSFLGVYAHAGFLNALDARGFDPARIAGCSAGALAGAFHTCGLRGDALKDAALDPRLRRSFFDLGFLWRLPGVATSFWSTGIFSGKRTVHHLRKLLGERDISELPLDIAVTNLTKGISEIKRSGPLAETIMASCAVPALFTIQQIGDDRFLDGGIAAEFPYEQFIDDPDIDTILIHRIRHEEGSQPNVNWETVSNVISMSHHTACNELHRMRGDLAAQKGKRVIEATSTTPFPGLLSNRLAPTCYDLGYETATKLDF</sequence>
<keyword evidence="7" id="KW-1185">Reference proteome</keyword>
<dbReference type="PANTHER" id="PTHR14226:SF29">
    <property type="entry name" value="NEUROPATHY TARGET ESTERASE SWS"/>
    <property type="match status" value="1"/>
</dbReference>
<feature type="domain" description="PNPLA" evidence="5">
    <location>
        <begin position="16"/>
        <end position="184"/>
    </location>
</feature>
<dbReference type="GO" id="GO:0016787">
    <property type="term" value="F:hydrolase activity"/>
    <property type="evidence" value="ECO:0007669"/>
    <property type="project" value="UniProtKB-UniRule"/>
</dbReference>
<reference evidence="6" key="1">
    <citation type="submission" date="2021-01" db="EMBL/GenBank/DDBJ databases">
        <title>Modified the classification status of verrucomicrobia.</title>
        <authorList>
            <person name="Feng X."/>
        </authorList>
    </citation>
    <scope>NUCLEOTIDE SEQUENCE</scope>
    <source>
        <strain evidence="6">KCTC 22201</strain>
    </source>
</reference>
<evidence type="ECO:0000256" key="3">
    <source>
        <dbReference type="ARBA" id="ARBA00023098"/>
    </source>
</evidence>
<dbReference type="RefSeq" id="WP_200280776.1">
    <property type="nucleotide sequence ID" value="NZ_JAENII010000011.1"/>
</dbReference>
<evidence type="ECO:0000259" key="5">
    <source>
        <dbReference type="PROSITE" id="PS51635"/>
    </source>
</evidence>
<dbReference type="AlphaFoldDB" id="A0A934RCL3"/>
<feature type="short sequence motif" description="DGA/G" evidence="4">
    <location>
        <begin position="171"/>
        <end position="173"/>
    </location>
</feature>
<keyword evidence="2 4" id="KW-0442">Lipid degradation</keyword>
<evidence type="ECO:0000313" key="6">
    <source>
        <dbReference type="EMBL" id="MBK1828085.1"/>
    </source>
</evidence>
<comment type="caution">
    <text evidence="4">Lacks conserved residue(s) required for the propagation of feature annotation.</text>
</comment>
<dbReference type="SUPFAM" id="SSF52151">
    <property type="entry name" value="FabD/lysophospholipase-like"/>
    <property type="match status" value="1"/>
</dbReference>
<dbReference type="EMBL" id="JAENII010000011">
    <property type="protein sequence ID" value="MBK1828085.1"/>
    <property type="molecule type" value="Genomic_DNA"/>
</dbReference>
<dbReference type="Gene3D" id="3.40.1090.10">
    <property type="entry name" value="Cytosolic phospholipase A2 catalytic domain"/>
    <property type="match status" value="2"/>
</dbReference>
<dbReference type="Proteomes" id="UP000658278">
    <property type="component" value="Unassembled WGS sequence"/>
</dbReference>
<dbReference type="InterPro" id="IPR002641">
    <property type="entry name" value="PNPLA_dom"/>
</dbReference>
<evidence type="ECO:0000256" key="2">
    <source>
        <dbReference type="ARBA" id="ARBA00022963"/>
    </source>
</evidence>
<evidence type="ECO:0000313" key="7">
    <source>
        <dbReference type="Proteomes" id="UP000658278"/>
    </source>
</evidence>
<feature type="short sequence motif" description="GXSXG" evidence="4">
    <location>
        <begin position="47"/>
        <end position="51"/>
    </location>
</feature>
<dbReference type="PROSITE" id="PS51635">
    <property type="entry name" value="PNPLA"/>
    <property type="match status" value="1"/>
</dbReference>
<evidence type="ECO:0000256" key="4">
    <source>
        <dbReference type="PROSITE-ProRule" id="PRU01161"/>
    </source>
</evidence>
<feature type="active site" description="Nucleophile" evidence="4">
    <location>
        <position position="49"/>
    </location>
</feature>
<organism evidence="6 7">
    <name type="scientific">Haloferula rosea</name>
    <dbReference type="NCBI Taxonomy" id="490093"/>
    <lineage>
        <taxon>Bacteria</taxon>
        <taxon>Pseudomonadati</taxon>
        <taxon>Verrucomicrobiota</taxon>
        <taxon>Verrucomicrobiia</taxon>
        <taxon>Verrucomicrobiales</taxon>
        <taxon>Verrucomicrobiaceae</taxon>
        <taxon>Haloferula</taxon>
    </lineage>
</organism>
<keyword evidence="3 4" id="KW-0443">Lipid metabolism</keyword>
<feature type="active site" description="Proton acceptor" evidence="4">
    <location>
        <position position="171"/>
    </location>
</feature>
<proteinExistence type="predicted"/>
<dbReference type="GO" id="GO:0016042">
    <property type="term" value="P:lipid catabolic process"/>
    <property type="evidence" value="ECO:0007669"/>
    <property type="project" value="UniProtKB-UniRule"/>
</dbReference>
<accession>A0A934RCL3</accession>
<dbReference type="Pfam" id="PF01734">
    <property type="entry name" value="Patatin"/>
    <property type="match status" value="1"/>
</dbReference>
<evidence type="ECO:0000256" key="1">
    <source>
        <dbReference type="ARBA" id="ARBA00022801"/>
    </source>
</evidence>
<comment type="caution">
    <text evidence="6">The sequence shown here is derived from an EMBL/GenBank/DDBJ whole genome shotgun (WGS) entry which is preliminary data.</text>
</comment>